<reference evidence="6" key="1">
    <citation type="submission" date="2020-10" db="EMBL/GenBank/DDBJ databases">
        <authorList>
            <person name="Gilroy R."/>
        </authorList>
    </citation>
    <scope>NUCLEOTIDE SEQUENCE</scope>
    <source>
        <strain evidence="6">1063</strain>
    </source>
</reference>
<dbReference type="InterPro" id="IPR001367">
    <property type="entry name" value="Fe_dep_repressor"/>
</dbReference>
<dbReference type="Proteomes" id="UP000824088">
    <property type="component" value="Unassembled WGS sequence"/>
</dbReference>
<accession>A0A9D1HS86</accession>
<evidence type="ECO:0000256" key="4">
    <source>
        <dbReference type="ARBA" id="ARBA00023163"/>
    </source>
</evidence>
<proteinExistence type="inferred from homology"/>
<dbReference type="SUPFAM" id="SSF47979">
    <property type="entry name" value="Iron-dependent repressor protein, dimerization domain"/>
    <property type="match status" value="1"/>
</dbReference>
<dbReference type="GO" id="GO:0046914">
    <property type="term" value="F:transition metal ion binding"/>
    <property type="evidence" value="ECO:0007669"/>
    <property type="project" value="InterPro"/>
</dbReference>
<keyword evidence="4" id="KW-0804">Transcription</keyword>
<dbReference type="SMART" id="SM00529">
    <property type="entry name" value="HTH_DTXR"/>
    <property type="match status" value="1"/>
</dbReference>
<dbReference type="PANTHER" id="PTHR33238:SF7">
    <property type="entry name" value="IRON-DEPENDENT TRANSCRIPTIONAL REGULATOR"/>
    <property type="match status" value="1"/>
</dbReference>
<dbReference type="PANTHER" id="PTHR33238">
    <property type="entry name" value="IRON (METAL) DEPENDENT REPRESSOR, DTXR FAMILY"/>
    <property type="match status" value="1"/>
</dbReference>
<dbReference type="Gene3D" id="1.10.60.10">
    <property type="entry name" value="Iron dependent repressor, metal binding and dimerisation domain"/>
    <property type="match status" value="1"/>
</dbReference>
<dbReference type="AlphaFoldDB" id="A0A9D1HS86"/>
<evidence type="ECO:0000313" key="6">
    <source>
        <dbReference type="EMBL" id="HIU21691.1"/>
    </source>
</evidence>
<dbReference type="InterPro" id="IPR036421">
    <property type="entry name" value="Fe_dep_repressor_sf"/>
</dbReference>
<evidence type="ECO:0000256" key="1">
    <source>
        <dbReference type="ARBA" id="ARBA00007871"/>
    </source>
</evidence>
<evidence type="ECO:0000313" key="7">
    <source>
        <dbReference type="Proteomes" id="UP000824088"/>
    </source>
</evidence>
<dbReference type="InterPro" id="IPR050536">
    <property type="entry name" value="DtxR_MntR_Metal-Reg"/>
</dbReference>
<dbReference type="GO" id="GO:0046983">
    <property type="term" value="F:protein dimerization activity"/>
    <property type="evidence" value="ECO:0007669"/>
    <property type="project" value="InterPro"/>
</dbReference>
<dbReference type="SUPFAM" id="SSF46785">
    <property type="entry name" value="Winged helix' DNA-binding domain"/>
    <property type="match status" value="1"/>
</dbReference>
<dbReference type="Gene3D" id="1.10.10.10">
    <property type="entry name" value="Winged helix-like DNA-binding domain superfamily/Winged helix DNA-binding domain"/>
    <property type="match status" value="1"/>
</dbReference>
<protein>
    <submittedName>
        <fullName evidence="6">Metal-dependent transcriptional regulator</fullName>
    </submittedName>
</protein>
<comment type="caution">
    <text evidence="6">The sequence shown here is derived from an EMBL/GenBank/DDBJ whole genome shotgun (WGS) entry which is preliminary data.</text>
</comment>
<feature type="domain" description="HTH dtxR-type" evidence="5">
    <location>
        <begin position="1"/>
        <end position="59"/>
    </location>
</feature>
<sequence>MRTHESEEMYLETIYLLKRRRGAVRSIDVVEELGYAKSSVSRGVNLLQKKGYIEISHLTGDIEFTEEGLKKASSVYERHSVLTAALMKLGAPRELAENDACRIEHVISPEMFSIIKTFAEK</sequence>
<organism evidence="6 7">
    <name type="scientific">Candidatus Limadaptatus stercorigallinarum</name>
    <dbReference type="NCBI Taxonomy" id="2840845"/>
    <lineage>
        <taxon>Bacteria</taxon>
        <taxon>Bacillati</taxon>
        <taxon>Bacillota</taxon>
        <taxon>Clostridia</taxon>
        <taxon>Eubacteriales</taxon>
        <taxon>Candidatus Limadaptatus</taxon>
    </lineage>
</organism>
<evidence type="ECO:0000259" key="5">
    <source>
        <dbReference type="PROSITE" id="PS50944"/>
    </source>
</evidence>
<keyword evidence="3" id="KW-0238">DNA-binding</keyword>
<dbReference type="GO" id="GO:0003700">
    <property type="term" value="F:DNA-binding transcription factor activity"/>
    <property type="evidence" value="ECO:0007669"/>
    <property type="project" value="InterPro"/>
</dbReference>
<dbReference type="EMBL" id="DVMN01000101">
    <property type="protein sequence ID" value="HIU21691.1"/>
    <property type="molecule type" value="Genomic_DNA"/>
</dbReference>
<gene>
    <name evidence="6" type="ORF">IAD51_05635</name>
</gene>
<dbReference type="InterPro" id="IPR022689">
    <property type="entry name" value="Iron_dep_repressor"/>
</dbReference>
<dbReference type="InterPro" id="IPR022687">
    <property type="entry name" value="HTH_DTXR"/>
</dbReference>
<keyword evidence="2" id="KW-0805">Transcription regulation</keyword>
<dbReference type="Pfam" id="PF01325">
    <property type="entry name" value="Fe_dep_repress"/>
    <property type="match status" value="1"/>
</dbReference>
<dbReference type="GO" id="GO:0003677">
    <property type="term" value="F:DNA binding"/>
    <property type="evidence" value="ECO:0007669"/>
    <property type="project" value="UniProtKB-KW"/>
</dbReference>
<reference evidence="6" key="2">
    <citation type="journal article" date="2021" name="PeerJ">
        <title>Extensive microbial diversity within the chicken gut microbiome revealed by metagenomics and culture.</title>
        <authorList>
            <person name="Gilroy R."/>
            <person name="Ravi A."/>
            <person name="Getino M."/>
            <person name="Pursley I."/>
            <person name="Horton D.L."/>
            <person name="Alikhan N.F."/>
            <person name="Baker D."/>
            <person name="Gharbi K."/>
            <person name="Hall N."/>
            <person name="Watson M."/>
            <person name="Adriaenssens E.M."/>
            <person name="Foster-Nyarko E."/>
            <person name="Jarju S."/>
            <person name="Secka A."/>
            <person name="Antonio M."/>
            <person name="Oren A."/>
            <person name="Chaudhuri R.R."/>
            <person name="La Ragione R."/>
            <person name="Hildebrand F."/>
            <person name="Pallen M.J."/>
        </authorList>
    </citation>
    <scope>NUCLEOTIDE SEQUENCE</scope>
    <source>
        <strain evidence="6">1063</strain>
    </source>
</reference>
<evidence type="ECO:0000256" key="3">
    <source>
        <dbReference type="ARBA" id="ARBA00023125"/>
    </source>
</evidence>
<dbReference type="InterPro" id="IPR036390">
    <property type="entry name" value="WH_DNA-bd_sf"/>
</dbReference>
<dbReference type="InterPro" id="IPR036388">
    <property type="entry name" value="WH-like_DNA-bd_sf"/>
</dbReference>
<evidence type="ECO:0000256" key="2">
    <source>
        <dbReference type="ARBA" id="ARBA00023015"/>
    </source>
</evidence>
<dbReference type="Pfam" id="PF02742">
    <property type="entry name" value="Fe_dep_repr_C"/>
    <property type="match status" value="1"/>
</dbReference>
<comment type="similarity">
    <text evidence="1">Belongs to the DtxR/MntR family.</text>
</comment>
<name>A0A9D1HS86_9FIRM</name>
<dbReference type="PROSITE" id="PS50944">
    <property type="entry name" value="HTH_DTXR"/>
    <property type="match status" value="1"/>
</dbReference>